<name>A0AC60PCQ1_IXOPE</name>
<proteinExistence type="predicted"/>
<dbReference type="Proteomes" id="UP000805193">
    <property type="component" value="Unassembled WGS sequence"/>
</dbReference>
<evidence type="ECO:0000313" key="1">
    <source>
        <dbReference type="EMBL" id="KAG0417347.1"/>
    </source>
</evidence>
<dbReference type="EMBL" id="JABSTQ010010855">
    <property type="protein sequence ID" value="KAG0417347.1"/>
    <property type="molecule type" value="Genomic_DNA"/>
</dbReference>
<comment type="caution">
    <text evidence="1">The sequence shown here is derived from an EMBL/GenBank/DDBJ whole genome shotgun (WGS) entry which is preliminary data.</text>
</comment>
<reference evidence="1 2" key="1">
    <citation type="journal article" date="2020" name="Cell">
        <title>Large-Scale Comparative Analyses of Tick Genomes Elucidate Their Genetic Diversity and Vector Capacities.</title>
        <authorList>
            <consortium name="Tick Genome and Microbiome Consortium (TIGMIC)"/>
            <person name="Jia N."/>
            <person name="Wang J."/>
            <person name="Shi W."/>
            <person name="Du L."/>
            <person name="Sun Y."/>
            <person name="Zhan W."/>
            <person name="Jiang J.F."/>
            <person name="Wang Q."/>
            <person name="Zhang B."/>
            <person name="Ji P."/>
            <person name="Bell-Sakyi L."/>
            <person name="Cui X.M."/>
            <person name="Yuan T.T."/>
            <person name="Jiang B.G."/>
            <person name="Yang W.F."/>
            <person name="Lam T.T."/>
            <person name="Chang Q.C."/>
            <person name="Ding S.J."/>
            <person name="Wang X.J."/>
            <person name="Zhu J.G."/>
            <person name="Ruan X.D."/>
            <person name="Zhao L."/>
            <person name="Wei J.T."/>
            <person name="Ye R.Z."/>
            <person name="Que T.C."/>
            <person name="Du C.H."/>
            <person name="Zhou Y.H."/>
            <person name="Cheng J.X."/>
            <person name="Dai P.F."/>
            <person name="Guo W.B."/>
            <person name="Han X.H."/>
            <person name="Huang E.J."/>
            <person name="Li L.F."/>
            <person name="Wei W."/>
            <person name="Gao Y.C."/>
            <person name="Liu J.Z."/>
            <person name="Shao H.Z."/>
            <person name="Wang X."/>
            <person name="Wang C.C."/>
            <person name="Yang T.C."/>
            <person name="Huo Q.B."/>
            <person name="Li W."/>
            <person name="Chen H.Y."/>
            <person name="Chen S.E."/>
            <person name="Zhou L.G."/>
            <person name="Ni X.B."/>
            <person name="Tian J.H."/>
            <person name="Sheng Y."/>
            <person name="Liu T."/>
            <person name="Pan Y.S."/>
            <person name="Xia L.Y."/>
            <person name="Li J."/>
            <person name="Zhao F."/>
            <person name="Cao W.C."/>
        </authorList>
    </citation>
    <scope>NUCLEOTIDE SEQUENCE [LARGE SCALE GENOMIC DNA]</scope>
    <source>
        <strain evidence="1">Iper-2018</strain>
    </source>
</reference>
<sequence>MLAEQFAEHNLVVANDGSPTFFRPPCTFSAINVTAHSAEIPLSWRVAADTMGNSRGGIQRIRKPGPCPTANEVRRVVRQLEEHGHSISLQWVPSHVGLRGNEIVDRIALRAHDLSPTLRAPPDPRRYRQAIQDFFSDLSPGAAQSGHLACPTG</sequence>
<accession>A0AC60PCQ1</accession>
<protein>
    <submittedName>
        <fullName evidence="1">Uncharacterized protein</fullName>
    </submittedName>
</protein>
<organism evidence="1 2">
    <name type="scientific">Ixodes persulcatus</name>
    <name type="common">Taiga tick</name>
    <dbReference type="NCBI Taxonomy" id="34615"/>
    <lineage>
        <taxon>Eukaryota</taxon>
        <taxon>Metazoa</taxon>
        <taxon>Ecdysozoa</taxon>
        <taxon>Arthropoda</taxon>
        <taxon>Chelicerata</taxon>
        <taxon>Arachnida</taxon>
        <taxon>Acari</taxon>
        <taxon>Parasitiformes</taxon>
        <taxon>Ixodida</taxon>
        <taxon>Ixodoidea</taxon>
        <taxon>Ixodidae</taxon>
        <taxon>Ixodinae</taxon>
        <taxon>Ixodes</taxon>
    </lineage>
</organism>
<gene>
    <name evidence="1" type="ORF">HPB47_005676</name>
</gene>
<keyword evidence="2" id="KW-1185">Reference proteome</keyword>
<evidence type="ECO:0000313" key="2">
    <source>
        <dbReference type="Proteomes" id="UP000805193"/>
    </source>
</evidence>